<evidence type="ECO:0000256" key="1">
    <source>
        <dbReference type="SAM" id="Coils"/>
    </source>
</evidence>
<protein>
    <submittedName>
        <fullName evidence="2">Uncharacterized protein</fullName>
    </submittedName>
</protein>
<reference evidence="2" key="1">
    <citation type="journal article" date="2022" name="Int. J. Mol. Sci.">
        <title>Draft Genome of Tanacetum Coccineum: Genomic Comparison of Closely Related Tanacetum-Family Plants.</title>
        <authorList>
            <person name="Yamashiro T."/>
            <person name="Shiraishi A."/>
            <person name="Nakayama K."/>
            <person name="Satake H."/>
        </authorList>
    </citation>
    <scope>NUCLEOTIDE SEQUENCE</scope>
</reference>
<evidence type="ECO:0000313" key="3">
    <source>
        <dbReference type="Proteomes" id="UP001151760"/>
    </source>
</evidence>
<keyword evidence="3" id="KW-1185">Reference proteome</keyword>
<feature type="coiled-coil region" evidence="1">
    <location>
        <begin position="149"/>
        <end position="197"/>
    </location>
</feature>
<organism evidence="2 3">
    <name type="scientific">Tanacetum coccineum</name>
    <dbReference type="NCBI Taxonomy" id="301880"/>
    <lineage>
        <taxon>Eukaryota</taxon>
        <taxon>Viridiplantae</taxon>
        <taxon>Streptophyta</taxon>
        <taxon>Embryophyta</taxon>
        <taxon>Tracheophyta</taxon>
        <taxon>Spermatophyta</taxon>
        <taxon>Magnoliopsida</taxon>
        <taxon>eudicotyledons</taxon>
        <taxon>Gunneridae</taxon>
        <taxon>Pentapetalae</taxon>
        <taxon>asterids</taxon>
        <taxon>campanulids</taxon>
        <taxon>Asterales</taxon>
        <taxon>Asteraceae</taxon>
        <taxon>Asteroideae</taxon>
        <taxon>Anthemideae</taxon>
        <taxon>Anthemidinae</taxon>
        <taxon>Tanacetum</taxon>
    </lineage>
</organism>
<reference evidence="2" key="2">
    <citation type="submission" date="2022-01" db="EMBL/GenBank/DDBJ databases">
        <authorList>
            <person name="Yamashiro T."/>
            <person name="Shiraishi A."/>
            <person name="Satake H."/>
            <person name="Nakayama K."/>
        </authorList>
    </citation>
    <scope>NUCLEOTIDE SEQUENCE</scope>
</reference>
<gene>
    <name evidence="2" type="ORF">Tco_1030790</name>
</gene>
<dbReference type="EMBL" id="BQNB010018173">
    <property type="protein sequence ID" value="GJT71504.1"/>
    <property type="molecule type" value="Genomic_DNA"/>
</dbReference>
<accession>A0ABQ5G7X6</accession>
<keyword evidence="1" id="KW-0175">Coiled coil</keyword>
<evidence type="ECO:0000313" key="2">
    <source>
        <dbReference type="EMBL" id="GJT71504.1"/>
    </source>
</evidence>
<comment type="caution">
    <text evidence="2">The sequence shown here is derived from an EMBL/GenBank/DDBJ whole genome shotgun (WGS) entry which is preliminary data.</text>
</comment>
<name>A0ABQ5G7X6_9ASTR</name>
<sequence>MQVRPSLYNGHEIVKTNHAPAVVHESEDTLKIAEINRKRMLEKVKSPLLDILALGYCKNDPETNFSNEGVSTQYTCKAVPRVLPIKSQVKINIYTLTQLFSGFDKTCKKRITPCRLTKAERDFEQTKECYLIEVIPLFKRLKEQFEGIQKALIKEVKEMKEIFEQIEAEVDQNDVDMKSAKIERKNLLIENENLIVDCLSTELLYSVMNDVNTVSRFSKMHDAYNVE</sequence>
<dbReference type="Proteomes" id="UP001151760">
    <property type="component" value="Unassembled WGS sequence"/>
</dbReference>
<proteinExistence type="predicted"/>